<evidence type="ECO:0000256" key="1">
    <source>
        <dbReference type="ARBA" id="ARBA00022553"/>
    </source>
</evidence>
<accession>A0A8E0KLL2</accession>
<dbReference type="PANTHER" id="PTHR44591">
    <property type="entry name" value="STRESS RESPONSE REGULATOR PROTEIN 1"/>
    <property type="match status" value="1"/>
</dbReference>
<dbReference type="AlphaFoldDB" id="A0A8E0KLL2"/>
<evidence type="ECO:0000259" key="4">
    <source>
        <dbReference type="PROSITE" id="PS50110"/>
    </source>
</evidence>
<reference evidence="6" key="1">
    <citation type="journal article" date="2013" name="Genome Announc.">
        <title>Draft Genome Sequence of the Dimorphic Prosthecate Bacterium Brevundimonas abyssalis TAR-001T.</title>
        <authorList>
            <person name="Tsubouchi T."/>
            <person name="Nishi S."/>
            <person name="Usui K."/>
            <person name="Shimane Y."/>
            <person name="Takaki Y."/>
            <person name="Maruyama T."/>
            <person name="Hatada Y."/>
        </authorList>
    </citation>
    <scope>NUCLEOTIDE SEQUENCE [LARGE SCALE GENOMIC DNA]</scope>
    <source>
        <strain evidence="6">TAR-001</strain>
    </source>
</reference>
<dbReference type="GO" id="GO:0000160">
    <property type="term" value="P:phosphorelay signal transduction system"/>
    <property type="evidence" value="ECO:0007669"/>
    <property type="project" value="InterPro"/>
</dbReference>
<name>A0A8E0KLL2_9CAUL</name>
<proteinExistence type="predicted"/>
<dbReference type="PANTHER" id="PTHR44591:SF3">
    <property type="entry name" value="RESPONSE REGULATORY DOMAIN-CONTAINING PROTEIN"/>
    <property type="match status" value="1"/>
</dbReference>
<dbReference type="SMART" id="SM00448">
    <property type="entry name" value="REC"/>
    <property type="match status" value="1"/>
</dbReference>
<evidence type="ECO:0000256" key="2">
    <source>
        <dbReference type="PROSITE-ProRule" id="PRU00169"/>
    </source>
</evidence>
<sequence>MFTTDAKSLARMAPTLKRVLIVDPNATAAKLLVESLKGLGVGVVVHRGEGRAALDVCREFEPTLIFTEYKGPNLDGEAFAKAVRRSNLVCRKVPIIMITAEATAASILGARDSGVHEFLRKPFTSGDLTKRVEVVSLKPRNWIEAVGYVGPDRRRFNSGEYSGPRKRKADAPKGAGAEAAAKDQAMRILASAHKQFDSDPMQALRAIREQASILKAIAMKASDTPLVIATSGLERALAASQPTRELLAEPVQAVVALAAPETRAELAA</sequence>
<dbReference type="OrthoDB" id="9786548at2"/>
<organism evidence="5 6">
    <name type="scientific">Brevundimonas abyssalis TAR-001</name>
    <dbReference type="NCBI Taxonomy" id="1391729"/>
    <lineage>
        <taxon>Bacteria</taxon>
        <taxon>Pseudomonadati</taxon>
        <taxon>Pseudomonadota</taxon>
        <taxon>Alphaproteobacteria</taxon>
        <taxon>Caulobacterales</taxon>
        <taxon>Caulobacteraceae</taxon>
        <taxon>Brevundimonas</taxon>
    </lineage>
</organism>
<feature type="domain" description="Response regulatory" evidence="4">
    <location>
        <begin position="18"/>
        <end position="136"/>
    </location>
</feature>
<dbReference type="RefSeq" id="WP_021697175.1">
    <property type="nucleotide sequence ID" value="NZ_BATC01000018.1"/>
</dbReference>
<dbReference type="Pfam" id="PF00072">
    <property type="entry name" value="Response_reg"/>
    <property type="match status" value="1"/>
</dbReference>
<evidence type="ECO:0000313" key="6">
    <source>
        <dbReference type="Proteomes" id="UP000016569"/>
    </source>
</evidence>
<dbReference type="Proteomes" id="UP000016569">
    <property type="component" value="Unassembled WGS sequence"/>
</dbReference>
<dbReference type="InterPro" id="IPR011006">
    <property type="entry name" value="CheY-like_superfamily"/>
</dbReference>
<protein>
    <submittedName>
        <fullName evidence="5">Chemotaxis protein cheYIII</fullName>
    </submittedName>
</protein>
<keyword evidence="1" id="KW-0597">Phosphoprotein</keyword>
<dbReference type="PROSITE" id="PS50110">
    <property type="entry name" value="RESPONSE_REGULATORY"/>
    <property type="match status" value="1"/>
</dbReference>
<dbReference type="EMBL" id="BATC01000018">
    <property type="protein sequence ID" value="GAD59080.1"/>
    <property type="molecule type" value="Genomic_DNA"/>
</dbReference>
<gene>
    <name evidence="5" type="ORF">MBEBAB_1330</name>
</gene>
<dbReference type="Gene3D" id="3.40.50.2300">
    <property type="match status" value="1"/>
</dbReference>
<comment type="caution">
    <text evidence="5">The sequence shown here is derived from an EMBL/GenBank/DDBJ whole genome shotgun (WGS) entry which is preliminary data.</text>
</comment>
<dbReference type="InterPro" id="IPR001789">
    <property type="entry name" value="Sig_transdc_resp-reg_receiver"/>
</dbReference>
<feature type="region of interest" description="Disordered" evidence="3">
    <location>
        <begin position="156"/>
        <end position="176"/>
    </location>
</feature>
<comment type="caution">
    <text evidence="2">Lacks conserved residue(s) required for the propagation of feature annotation.</text>
</comment>
<keyword evidence="6" id="KW-1185">Reference proteome</keyword>
<evidence type="ECO:0000256" key="3">
    <source>
        <dbReference type="SAM" id="MobiDB-lite"/>
    </source>
</evidence>
<dbReference type="InterPro" id="IPR050595">
    <property type="entry name" value="Bact_response_regulator"/>
</dbReference>
<evidence type="ECO:0000313" key="5">
    <source>
        <dbReference type="EMBL" id="GAD59080.1"/>
    </source>
</evidence>
<dbReference type="SUPFAM" id="SSF52172">
    <property type="entry name" value="CheY-like"/>
    <property type="match status" value="1"/>
</dbReference>